<dbReference type="RefSeq" id="WP_015097992.1">
    <property type="nucleotide sequence ID" value="NC_019673.1"/>
</dbReference>
<dbReference type="KEGG" id="sesp:BN6_05470"/>
<dbReference type="BioCyc" id="SESP1179773:BN6_RS02705-MONOMER"/>
<name>K0JUF6_SACES</name>
<feature type="transmembrane region" description="Helical" evidence="1">
    <location>
        <begin position="43"/>
        <end position="64"/>
    </location>
</feature>
<dbReference type="PATRIC" id="fig|1179773.3.peg.555"/>
<organism evidence="2 3">
    <name type="scientific">Saccharothrix espanaensis (strain ATCC 51144 / DSM 44229 / JCM 9112 / NBRC 15066 / NRRL 15764)</name>
    <dbReference type="NCBI Taxonomy" id="1179773"/>
    <lineage>
        <taxon>Bacteria</taxon>
        <taxon>Bacillati</taxon>
        <taxon>Actinomycetota</taxon>
        <taxon>Actinomycetes</taxon>
        <taxon>Pseudonocardiales</taxon>
        <taxon>Pseudonocardiaceae</taxon>
        <taxon>Saccharothrix</taxon>
    </lineage>
</organism>
<dbReference type="EMBL" id="HE804045">
    <property type="protein sequence ID" value="CCH27878.1"/>
    <property type="molecule type" value="Genomic_DNA"/>
</dbReference>
<evidence type="ECO:0000313" key="2">
    <source>
        <dbReference type="EMBL" id="CCH27878.1"/>
    </source>
</evidence>
<reference evidence="2 3" key="1">
    <citation type="journal article" date="2012" name="BMC Genomics">
        <title>Complete genome sequence of Saccharothrix espanaensis DSM 44229T and comparison to the other completely sequenced Pseudonocardiaceae.</title>
        <authorList>
            <person name="Strobel T."/>
            <person name="Al-Dilaimi A."/>
            <person name="Blom J."/>
            <person name="Gessner A."/>
            <person name="Kalinowski J."/>
            <person name="Luzhetska M."/>
            <person name="Puhler A."/>
            <person name="Szczepanowski R."/>
            <person name="Bechthold A."/>
            <person name="Ruckert C."/>
        </authorList>
    </citation>
    <scope>NUCLEOTIDE SEQUENCE [LARGE SCALE GENOMIC DNA]</scope>
    <source>
        <strain evidence="3">ATCC 51144 / DSM 44229 / JCM 9112 / NBRC 15066 / NRRL 15764</strain>
    </source>
</reference>
<accession>K0JUF6</accession>
<dbReference type="AlphaFoldDB" id="K0JUF6"/>
<protein>
    <submittedName>
        <fullName evidence="2">Uncharacterized protein</fullName>
    </submittedName>
</protein>
<dbReference type="HOGENOM" id="CLU_2002249_0_0_11"/>
<keyword evidence="1" id="KW-0472">Membrane</keyword>
<feature type="transmembrane region" description="Helical" evidence="1">
    <location>
        <begin position="71"/>
        <end position="91"/>
    </location>
</feature>
<sequence>MLGRVVAGAVVGAALGAAWWGVREFIAAGAVCSKDEWNCLAMGLFAIPVSLVVGVLLGWFVLALLRVQRPLGMAAVGMTFAAVLTLTTVWISIPASGVLAGALGFVLAAPVTARHPVGDNAGRD</sequence>
<dbReference type="STRING" id="1179773.BN6_05470"/>
<keyword evidence="3" id="KW-1185">Reference proteome</keyword>
<keyword evidence="1" id="KW-1133">Transmembrane helix</keyword>
<proteinExistence type="predicted"/>
<dbReference type="Proteomes" id="UP000006281">
    <property type="component" value="Chromosome"/>
</dbReference>
<evidence type="ECO:0000256" key="1">
    <source>
        <dbReference type="SAM" id="Phobius"/>
    </source>
</evidence>
<gene>
    <name evidence="2" type="ordered locus">BN6_05470</name>
</gene>
<dbReference type="eggNOG" id="ENOG5031W0Y">
    <property type="taxonomic scope" value="Bacteria"/>
</dbReference>
<evidence type="ECO:0000313" key="3">
    <source>
        <dbReference type="Proteomes" id="UP000006281"/>
    </source>
</evidence>
<keyword evidence="1" id="KW-0812">Transmembrane</keyword>